<gene>
    <name evidence="2" type="ORF">GCM10011386_02060</name>
</gene>
<dbReference type="RefSeq" id="WP_229717344.1">
    <property type="nucleotide sequence ID" value="NZ_BMIK01000001.1"/>
</dbReference>
<name>A0ABQ1KZV4_9SPHI</name>
<dbReference type="PANTHER" id="PTHR43312">
    <property type="entry name" value="D-THREO-ALDOSE 1-DEHYDROGENASE"/>
    <property type="match status" value="1"/>
</dbReference>
<dbReference type="InterPro" id="IPR023210">
    <property type="entry name" value="NADP_OxRdtase_dom"/>
</dbReference>
<protein>
    <submittedName>
        <fullName evidence="2">D-threo-aldose 1-dehydrogenase</fullName>
    </submittedName>
</protein>
<comment type="caution">
    <text evidence="2">The sequence shown here is derived from an EMBL/GenBank/DDBJ whole genome shotgun (WGS) entry which is preliminary data.</text>
</comment>
<organism evidence="2 3">
    <name type="scientific">Parapedobacter defluvii</name>
    <dbReference type="NCBI Taxonomy" id="2045106"/>
    <lineage>
        <taxon>Bacteria</taxon>
        <taxon>Pseudomonadati</taxon>
        <taxon>Bacteroidota</taxon>
        <taxon>Sphingobacteriia</taxon>
        <taxon>Sphingobacteriales</taxon>
        <taxon>Sphingobacteriaceae</taxon>
        <taxon>Parapedobacter</taxon>
    </lineage>
</organism>
<dbReference type="Gene3D" id="3.20.20.100">
    <property type="entry name" value="NADP-dependent oxidoreductase domain"/>
    <property type="match status" value="1"/>
</dbReference>
<evidence type="ECO:0000313" key="2">
    <source>
        <dbReference type="EMBL" id="GGC13978.1"/>
    </source>
</evidence>
<dbReference type="CDD" id="cd19097">
    <property type="entry name" value="AKR_unchar"/>
    <property type="match status" value="1"/>
</dbReference>
<feature type="domain" description="NADP-dependent oxidoreductase" evidence="1">
    <location>
        <begin position="18"/>
        <end position="290"/>
    </location>
</feature>
<dbReference type="InterPro" id="IPR036812">
    <property type="entry name" value="NAD(P)_OxRdtase_dom_sf"/>
</dbReference>
<accession>A0ABQ1KZV4</accession>
<evidence type="ECO:0000313" key="3">
    <source>
        <dbReference type="Proteomes" id="UP000597338"/>
    </source>
</evidence>
<dbReference type="EMBL" id="BMIK01000001">
    <property type="protein sequence ID" value="GGC13978.1"/>
    <property type="molecule type" value="Genomic_DNA"/>
</dbReference>
<evidence type="ECO:0000259" key="1">
    <source>
        <dbReference type="Pfam" id="PF00248"/>
    </source>
</evidence>
<dbReference type="InterPro" id="IPR020471">
    <property type="entry name" value="AKR"/>
</dbReference>
<dbReference type="InterPro" id="IPR053135">
    <property type="entry name" value="AKR2_Oxidoreductase"/>
</dbReference>
<proteinExistence type="predicted"/>
<dbReference type="Proteomes" id="UP000597338">
    <property type="component" value="Unassembled WGS sequence"/>
</dbReference>
<dbReference type="PANTHER" id="PTHR43312:SF1">
    <property type="entry name" value="NADP-DEPENDENT OXIDOREDUCTASE DOMAIN-CONTAINING PROTEIN"/>
    <property type="match status" value="1"/>
</dbReference>
<dbReference type="PRINTS" id="PR00069">
    <property type="entry name" value="ALDKETRDTASE"/>
</dbReference>
<keyword evidence="3" id="KW-1185">Reference proteome</keyword>
<sequence>MKKRALGNTGIQISEIAFGGVEIGIPYGIGVKSEADMLTEADAIKLLHNALGHGINFFDTARLYGESERIMGNAFFGRRQETILATKCRHLRDSEGKIPPYAALNELVRTSLKESLRALRTDYIDLYMVHYADIDLLANEDVLNLFTKLREEGTVRAIGVSVYKTEETRQAIQAHVWNAIQLPFNLMDQSQGQYFNDAAQNGIGIIVRSVLMRGMLSDRRAKLHPALKDVETHLAKYRELLRAGFTDLPQLATKFALAHPEVSAVLVGIDKQAYLEDALNAVKGVYMDDDLLKEAQALAYPDPAFLNLAEWDKNGWL</sequence>
<dbReference type="Pfam" id="PF00248">
    <property type="entry name" value="Aldo_ket_red"/>
    <property type="match status" value="1"/>
</dbReference>
<reference evidence="3" key="1">
    <citation type="journal article" date="2019" name="Int. J. Syst. Evol. Microbiol.">
        <title>The Global Catalogue of Microorganisms (GCM) 10K type strain sequencing project: providing services to taxonomists for standard genome sequencing and annotation.</title>
        <authorList>
            <consortium name="The Broad Institute Genomics Platform"/>
            <consortium name="The Broad Institute Genome Sequencing Center for Infectious Disease"/>
            <person name="Wu L."/>
            <person name="Ma J."/>
        </authorList>
    </citation>
    <scope>NUCLEOTIDE SEQUENCE [LARGE SCALE GENOMIC DNA]</scope>
    <source>
        <strain evidence="3">CGMCC 1.15342</strain>
    </source>
</reference>
<dbReference type="SUPFAM" id="SSF51430">
    <property type="entry name" value="NAD(P)-linked oxidoreductase"/>
    <property type="match status" value="1"/>
</dbReference>